<accession>A0A0P4VXP1</accession>
<dbReference type="SUPFAM" id="SSF56436">
    <property type="entry name" value="C-type lectin-like"/>
    <property type="match status" value="1"/>
</dbReference>
<evidence type="ECO:0000313" key="2">
    <source>
        <dbReference type="EMBL" id="JAI57737.1"/>
    </source>
</evidence>
<proteinExistence type="predicted"/>
<dbReference type="Gene3D" id="3.10.100.10">
    <property type="entry name" value="Mannose-Binding Protein A, subunit A"/>
    <property type="match status" value="1"/>
</dbReference>
<dbReference type="PROSITE" id="PS50041">
    <property type="entry name" value="C_TYPE_LECTIN_2"/>
    <property type="match status" value="1"/>
</dbReference>
<dbReference type="AlphaFoldDB" id="A0A0P4VXP1"/>
<dbReference type="InterPro" id="IPR016187">
    <property type="entry name" value="CTDL_fold"/>
</dbReference>
<dbReference type="EMBL" id="GDRN01105431">
    <property type="protein sequence ID" value="JAI57737.1"/>
    <property type="molecule type" value="Transcribed_RNA"/>
</dbReference>
<sequence length="102" mass="11346">MGWCEARYRCGTLGADLAVVSTSDIAVLQAFLDNNAANEEIWVGVKGRKWLDGRDVENSMWGGTDPNGDPEDCGRMRIFSEGYMLADMTCERIIKFLCMRSG</sequence>
<dbReference type="InterPro" id="IPR016186">
    <property type="entry name" value="C-type_lectin-like/link_sf"/>
</dbReference>
<reference evidence="2" key="1">
    <citation type="submission" date="2015-09" db="EMBL/GenBank/DDBJ databases">
        <title>Scylla olivacea transcriptome.</title>
        <authorList>
            <person name="Ikhwanuddin M."/>
        </authorList>
    </citation>
    <scope>NUCLEOTIDE SEQUENCE</scope>
</reference>
<dbReference type="Pfam" id="PF00059">
    <property type="entry name" value="Lectin_C"/>
    <property type="match status" value="1"/>
</dbReference>
<dbReference type="CDD" id="cd00037">
    <property type="entry name" value="CLECT"/>
    <property type="match status" value="1"/>
</dbReference>
<feature type="domain" description="C-type lectin" evidence="1">
    <location>
        <begin position="1"/>
        <end position="99"/>
    </location>
</feature>
<name>A0A0P4VXP1_SCYOL</name>
<dbReference type="InterPro" id="IPR001304">
    <property type="entry name" value="C-type_lectin-like"/>
</dbReference>
<protein>
    <recommendedName>
        <fullName evidence="1">C-type lectin domain-containing protein</fullName>
    </recommendedName>
</protein>
<evidence type="ECO:0000259" key="1">
    <source>
        <dbReference type="PROSITE" id="PS50041"/>
    </source>
</evidence>
<organism evidence="2">
    <name type="scientific">Scylla olivacea</name>
    <name type="common">Orange mud crab</name>
    <name type="synonym">Cancer olivacea</name>
    <dbReference type="NCBI Taxonomy" id="85551"/>
    <lineage>
        <taxon>Eukaryota</taxon>
        <taxon>Metazoa</taxon>
        <taxon>Ecdysozoa</taxon>
        <taxon>Arthropoda</taxon>
        <taxon>Crustacea</taxon>
        <taxon>Multicrustacea</taxon>
        <taxon>Malacostraca</taxon>
        <taxon>Eumalacostraca</taxon>
        <taxon>Eucarida</taxon>
        <taxon>Decapoda</taxon>
        <taxon>Pleocyemata</taxon>
        <taxon>Brachyura</taxon>
        <taxon>Eubrachyura</taxon>
        <taxon>Portunoidea</taxon>
        <taxon>Portunidae</taxon>
        <taxon>Portuninae</taxon>
        <taxon>Scylla</taxon>
    </lineage>
</organism>